<dbReference type="InterPro" id="IPR051675">
    <property type="entry name" value="Endo/Exo/Phosphatase_dom_1"/>
</dbReference>
<dbReference type="SUPFAM" id="SSF47781">
    <property type="entry name" value="RuvA domain 2-like"/>
    <property type="match status" value="2"/>
</dbReference>
<sequence length="175" mass="19735">MKDKGFLGRWRPSRSRRLTDPYYRFQSLEEVQIAAKQGVRIDVNQASVDDWLRLPGLSIHQARTLVELARSGVAFHCTDDVAAALSVPVQSLRPLEPILQFCYYDAESVSTFQTVNPNTASIELLLQVPAIDLSLAQAIVQNRQQQGAYRSLSQFQQRLGLAGTLTAEIMHYLRF</sequence>
<dbReference type="GO" id="GO:0015627">
    <property type="term" value="C:type II protein secretion system complex"/>
    <property type="evidence" value="ECO:0007669"/>
    <property type="project" value="TreeGrafter"/>
</dbReference>
<dbReference type="Pfam" id="PF12836">
    <property type="entry name" value="HHH_3"/>
    <property type="match status" value="1"/>
</dbReference>
<dbReference type="EMBL" id="CP113797">
    <property type="protein sequence ID" value="WAL61229.1"/>
    <property type="molecule type" value="Genomic_DNA"/>
</dbReference>
<dbReference type="Gene3D" id="1.10.150.320">
    <property type="entry name" value="Photosystem II 12 kDa extrinsic protein"/>
    <property type="match status" value="1"/>
</dbReference>
<dbReference type="PANTHER" id="PTHR21180">
    <property type="entry name" value="ENDONUCLEASE/EXONUCLEASE/PHOSPHATASE FAMILY DOMAIN-CONTAINING PROTEIN 1"/>
    <property type="match status" value="1"/>
</dbReference>
<gene>
    <name evidence="1" type="ORF">OXH18_04305</name>
</gene>
<dbReference type="PANTHER" id="PTHR21180:SF32">
    <property type="entry name" value="ENDONUCLEASE_EXONUCLEASE_PHOSPHATASE FAMILY DOMAIN-CONTAINING PROTEIN 1"/>
    <property type="match status" value="1"/>
</dbReference>
<dbReference type="RefSeq" id="WP_268611186.1">
    <property type="nucleotide sequence ID" value="NZ_CP113797.1"/>
</dbReference>
<dbReference type="Proteomes" id="UP001163152">
    <property type="component" value="Chromosome"/>
</dbReference>
<keyword evidence="1" id="KW-0238">DNA-binding</keyword>
<dbReference type="GO" id="GO:0003677">
    <property type="term" value="F:DNA binding"/>
    <property type="evidence" value="ECO:0007669"/>
    <property type="project" value="UniProtKB-KW"/>
</dbReference>
<name>A0A9E8ZG57_9CYAN</name>
<dbReference type="AlphaFoldDB" id="A0A9E8ZG57"/>
<keyword evidence="2" id="KW-1185">Reference proteome</keyword>
<accession>A0A9E8ZG57</accession>
<reference evidence="1" key="1">
    <citation type="submission" date="2022-12" db="EMBL/GenBank/DDBJ databases">
        <title>Polyphasic identification of a Novel Hot-Spring Cyanobacterium Ocullathermofonsia sinensis gen nov. sp. nov. and Genomic Insights on its Adaptations to the Thermal Habitat.</title>
        <authorList>
            <person name="Daroch M."/>
            <person name="Tang J."/>
            <person name="Jiang Y."/>
        </authorList>
    </citation>
    <scope>NUCLEOTIDE SEQUENCE</scope>
    <source>
        <strain evidence="1">PKUAC-SCTA174</strain>
    </source>
</reference>
<protein>
    <submittedName>
        <fullName evidence="1">ComEA family DNA-binding protein</fullName>
    </submittedName>
</protein>
<evidence type="ECO:0000313" key="2">
    <source>
        <dbReference type="Proteomes" id="UP001163152"/>
    </source>
</evidence>
<proteinExistence type="predicted"/>
<dbReference type="InterPro" id="IPR010994">
    <property type="entry name" value="RuvA_2-like"/>
</dbReference>
<dbReference type="KEGG" id="tsin:OXH18_04305"/>
<evidence type="ECO:0000313" key="1">
    <source>
        <dbReference type="EMBL" id="WAL61229.1"/>
    </source>
</evidence>
<organism evidence="1 2">
    <name type="scientific">Thermocoleostomius sinensis A174</name>
    <dbReference type="NCBI Taxonomy" id="2016057"/>
    <lineage>
        <taxon>Bacteria</taxon>
        <taxon>Bacillati</taxon>
        <taxon>Cyanobacteriota</taxon>
        <taxon>Cyanophyceae</taxon>
        <taxon>Oculatellales</taxon>
        <taxon>Oculatellaceae</taxon>
        <taxon>Thermocoleostomius</taxon>
    </lineage>
</organism>
<dbReference type="GO" id="GO:0015628">
    <property type="term" value="P:protein secretion by the type II secretion system"/>
    <property type="evidence" value="ECO:0007669"/>
    <property type="project" value="TreeGrafter"/>
</dbReference>